<dbReference type="AlphaFoldDB" id="A0AA88J141"/>
<evidence type="ECO:0000313" key="2">
    <source>
        <dbReference type="Proteomes" id="UP001187192"/>
    </source>
</evidence>
<proteinExistence type="predicted"/>
<sequence>MITTSIPITNKARGPDLVLIIGIVVGFKVRADLGLGMETGSGSARSWNGISVKVASSRGTGLA</sequence>
<dbReference type="EMBL" id="BTGU01000082">
    <property type="protein sequence ID" value="GMN58941.1"/>
    <property type="molecule type" value="Genomic_DNA"/>
</dbReference>
<protein>
    <submittedName>
        <fullName evidence="1">Uncharacterized protein</fullName>
    </submittedName>
</protein>
<accession>A0AA88J141</accession>
<organism evidence="1 2">
    <name type="scientific">Ficus carica</name>
    <name type="common">Common fig</name>
    <dbReference type="NCBI Taxonomy" id="3494"/>
    <lineage>
        <taxon>Eukaryota</taxon>
        <taxon>Viridiplantae</taxon>
        <taxon>Streptophyta</taxon>
        <taxon>Embryophyta</taxon>
        <taxon>Tracheophyta</taxon>
        <taxon>Spermatophyta</taxon>
        <taxon>Magnoliopsida</taxon>
        <taxon>eudicotyledons</taxon>
        <taxon>Gunneridae</taxon>
        <taxon>Pentapetalae</taxon>
        <taxon>rosids</taxon>
        <taxon>fabids</taxon>
        <taxon>Rosales</taxon>
        <taxon>Moraceae</taxon>
        <taxon>Ficeae</taxon>
        <taxon>Ficus</taxon>
    </lineage>
</organism>
<keyword evidence="2" id="KW-1185">Reference proteome</keyword>
<name>A0AA88J141_FICCA</name>
<evidence type="ECO:0000313" key="1">
    <source>
        <dbReference type="EMBL" id="GMN58941.1"/>
    </source>
</evidence>
<dbReference type="Gramene" id="FCD_00028282-RA">
    <property type="protein sequence ID" value="FCD_00028282-RA:cds"/>
    <property type="gene ID" value="FCD_00028282"/>
</dbReference>
<dbReference type="Proteomes" id="UP001187192">
    <property type="component" value="Unassembled WGS sequence"/>
</dbReference>
<comment type="caution">
    <text evidence="1">The sequence shown here is derived from an EMBL/GenBank/DDBJ whole genome shotgun (WGS) entry which is preliminary data.</text>
</comment>
<gene>
    <name evidence="1" type="ORF">TIFTF001_028049</name>
</gene>
<reference evidence="1" key="1">
    <citation type="submission" date="2023-07" db="EMBL/GenBank/DDBJ databases">
        <title>draft genome sequence of fig (Ficus carica).</title>
        <authorList>
            <person name="Takahashi T."/>
            <person name="Nishimura K."/>
        </authorList>
    </citation>
    <scope>NUCLEOTIDE SEQUENCE</scope>
</reference>